<keyword evidence="3" id="KW-1185">Reference proteome</keyword>
<keyword evidence="1" id="KW-1133">Transmembrane helix</keyword>
<protein>
    <submittedName>
        <fullName evidence="2">Uncharacterized protein DUF3955</fullName>
    </submittedName>
</protein>
<organism evidence="2 3">
    <name type="scientific">Martelella mediterranea</name>
    <dbReference type="NCBI Taxonomy" id="293089"/>
    <lineage>
        <taxon>Bacteria</taxon>
        <taxon>Pseudomonadati</taxon>
        <taxon>Pseudomonadota</taxon>
        <taxon>Alphaproteobacteria</taxon>
        <taxon>Hyphomicrobiales</taxon>
        <taxon>Aurantimonadaceae</taxon>
        <taxon>Martelella</taxon>
    </lineage>
</organism>
<sequence length="71" mass="7856">MKIAGLIMVVVGVAAWTFNACFYAHTSASGMLQESLLFPLSRLAVVSGLVLLLLHVVYHALLRVFRHCDER</sequence>
<dbReference type="EMBL" id="SMAR01000007">
    <property type="protein sequence ID" value="TCT41106.1"/>
    <property type="molecule type" value="Genomic_DNA"/>
</dbReference>
<dbReference type="Proteomes" id="UP000295097">
    <property type="component" value="Unassembled WGS sequence"/>
</dbReference>
<keyword evidence="1" id="KW-0472">Membrane</keyword>
<proteinExistence type="predicted"/>
<evidence type="ECO:0000313" key="3">
    <source>
        <dbReference type="Proteomes" id="UP000295097"/>
    </source>
</evidence>
<evidence type="ECO:0000256" key="1">
    <source>
        <dbReference type="SAM" id="Phobius"/>
    </source>
</evidence>
<evidence type="ECO:0000313" key="2">
    <source>
        <dbReference type="EMBL" id="TCT41106.1"/>
    </source>
</evidence>
<dbReference type="AlphaFoldDB" id="A0A4R3NVH4"/>
<comment type="caution">
    <text evidence="2">The sequence shown here is derived from an EMBL/GenBank/DDBJ whole genome shotgun (WGS) entry which is preliminary data.</text>
</comment>
<feature type="transmembrane region" description="Helical" evidence="1">
    <location>
        <begin position="44"/>
        <end position="65"/>
    </location>
</feature>
<gene>
    <name evidence="2" type="ORF">EDC90_100782</name>
</gene>
<dbReference type="RefSeq" id="WP_132309832.1">
    <property type="nucleotide sequence ID" value="NZ_SMAR01000007.1"/>
</dbReference>
<reference evidence="2 3" key="1">
    <citation type="submission" date="2019-03" db="EMBL/GenBank/DDBJ databases">
        <title>Freshwater and sediment microbial communities from various areas in North America, analyzing microbe dynamics in response to fracking.</title>
        <authorList>
            <person name="Lamendella R."/>
        </authorList>
    </citation>
    <scope>NUCLEOTIDE SEQUENCE [LARGE SCALE GENOMIC DNA]</scope>
    <source>
        <strain evidence="2 3">175.2</strain>
    </source>
</reference>
<accession>A0A4R3NVH4</accession>
<keyword evidence="1" id="KW-0812">Transmembrane</keyword>
<name>A0A4R3NVH4_9HYPH</name>